<feature type="region of interest" description="Disordered" evidence="1">
    <location>
        <begin position="69"/>
        <end position="95"/>
    </location>
</feature>
<organism evidence="2">
    <name type="scientific">Eutreptiella gymnastica</name>
    <dbReference type="NCBI Taxonomy" id="73025"/>
    <lineage>
        <taxon>Eukaryota</taxon>
        <taxon>Discoba</taxon>
        <taxon>Euglenozoa</taxon>
        <taxon>Euglenida</taxon>
        <taxon>Spirocuta</taxon>
        <taxon>Euglenophyceae</taxon>
        <taxon>Eutreptiales</taxon>
        <taxon>Eutreptiaceae</taxon>
        <taxon>Eutreptiella</taxon>
    </lineage>
</organism>
<evidence type="ECO:0000256" key="1">
    <source>
        <dbReference type="SAM" id="MobiDB-lite"/>
    </source>
</evidence>
<dbReference type="AlphaFoldDB" id="A0A7S4FG16"/>
<proteinExistence type="predicted"/>
<protein>
    <submittedName>
        <fullName evidence="2">Uncharacterized protein</fullName>
    </submittedName>
</protein>
<reference evidence="2" key="1">
    <citation type="submission" date="2021-01" db="EMBL/GenBank/DDBJ databases">
        <authorList>
            <person name="Corre E."/>
            <person name="Pelletier E."/>
            <person name="Niang G."/>
            <person name="Scheremetjew M."/>
            <person name="Finn R."/>
            <person name="Kale V."/>
            <person name="Holt S."/>
            <person name="Cochrane G."/>
            <person name="Meng A."/>
            <person name="Brown T."/>
            <person name="Cohen L."/>
        </authorList>
    </citation>
    <scope>NUCLEOTIDE SEQUENCE</scope>
    <source>
        <strain evidence="2">CCMP1594</strain>
    </source>
</reference>
<feature type="compositionally biased region" description="Basic and acidic residues" evidence="1">
    <location>
        <begin position="23"/>
        <end position="39"/>
    </location>
</feature>
<feature type="region of interest" description="Disordered" evidence="1">
    <location>
        <begin position="1"/>
        <end position="48"/>
    </location>
</feature>
<sequence>MVQTSRPGADTDGGGTRLGVCERVGEAPRDKTHALERPRPFALNHQTVGPPLPPGLAFLGSRVYCGQMAVEEPRGEPQPSSWSNPPSLHLSSPELLPAPAPPLPMGAAFDMAVWQSVVKPPSAAVRVLWVPFRGTARAVL</sequence>
<name>A0A7S4FG16_9EUGL</name>
<evidence type="ECO:0000313" key="2">
    <source>
        <dbReference type="EMBL" id="CAE0793677.1"/>
    </source>
</evidence>
<accession>A0A7S4FG16</accession>
<dbReference type="EMBL" id="HBJA01015117">
    <property type="protein sequence ID" value="CAE0793677.1"/>
    <property type="molecule type" value="Transcribed_RNA"/>
</dbReference>
<feature type="compositionally biased region" description="Low complexity" evidence="1">
    <location>
        <begin position="79"/>
        <end position="95"/>
    </location>
</feature>
<gene>
    <name evidence="2" type="ORF">EGYM00163_LOCUS4794</name>
</gene>